<dbReference type="InterPro" id="IPR011074">
    <property type="entry name" value="CRAL/TRIO_N_dom"/>
</dbReference>
<reference evidence="4" key="1">
    <citation type="journal article" date="2010" name="Nature">
        <title>The Amphimedon queenslandica genome and the evolution of animal complexity.</title>
        <authorList>
            <person name="Srivastava M."/>
            <person name="Simakov O."/>
            <person name="Chapman J."/>
            <person name="Fahey B."/>
            <person name="Gauthier M.E."/>
            <person name="Mitros T."/>
            <person name="Richards G.S."/>
            <person name="Conaco C."/>
            <person name="Dacre M."/>
            <person name="Hellsten U."/>
            <person name="Larroux C."/>
            <person name="Putnam N.H."/>
            <person name="Stanke M."/>
            <person name="Adamska M."/>
            <person name="Darling A."/>
            <person name="Degnan S.M."/>
            <person name="Oakley T.H."/>
            <person name="Plachetzki D.C."/>
            <person name="Zhai Y."/>
            <person name="Adamski M."/>
            <person name="Calcino A."/>
            <person name="Cummins S.F."/>
            <person name="Goodstein D.M."/>
            <person name="Harris C."/>
            <person name="Jackson D.J."/>
            <person name="Leys S.P."/>
            <person name="Shu S."/>
            <person name="Woodcroft B.J."/>
            <person name="Vervoort M."/>
            <person name="Kosik K.S."/>
            <person name="Manning G."/>
            <person name="Degnan B.M."/>
            <person name="Rokhsar D.S."/>
        </authorList>
    </citation>
    <scope>NUCLEOTIDE SEQUENCE [LARGE SCALE GENOMIC DNA]</scope>
</reference>
<dbReference type="PANTHER" id="PTHR10174:SF208">
    <property type="entry name" value="CRAL-TRIO DOMAIN-CONTAINING PROTEIN DDB_G0278031"/>
    <property type="match status" value="1"/>
</dbReference>
<protein>
    <recommendedName>
        <fullName evidence="2">CRAL-TRIO domain-containing protein</fullName>
    </recommendedName>
</protein>
<reference evidence="3" key="2">
    <citation type="submission" date="2017-05" db="UniProtKB">
        <authorList>
            <consortium name="EnsemblMetazoa"/>
        </authorList>
    </citation>
    <scope>IDENTIFICATION</scope>
</reference>
<dbReference type="InParanoid" id="A0A1X7VGW9"/>
<dbReference type="eggNOG" id="KOG1471">
    <property type="taxonomic scope" value="Eukaryota"/>
</dbReference>
<evidence type="ECO:0000256" key="1">
    <source>
        <dbReference type="SAM" id="MobiDB-lite"/>
    </source>
</evidence>
<dbReference type="EnsemblMetazoa" id="XM_003384336.3">
    <property type="protein sequence ID" value="XP_003384384.1"/>
    <property type="gene ID" value="LOC100640025"/>
</dbReference>
<dbReference type="InterPro" id="IPR036865">
    <property type="entry name" value="CRAL-TRIO_dom_sf"/>
</dbReference>
<feature type="region of interest" description="Disordered" evidence="1">
    <location>
        <begin position="282"/>
        <end position="318"/>
    </location>
</feature>
<dbReference type="EnsemblMetazoa" id="Aqu2.1.38712_001">
    <property type="protein sequence ID" value="Aqu2.1.38712_001"/>
    <property type="gene ID" value="Aqu2.1.38712"/>
</dbReference>
<dbReference type="PRINTS" id="PR00180">
    <property type="entry name" value="CRETINALDHBP"/>
</dbReference>
<keyword evidence="4" id="KW-1185">Reference proteome</keyword>
<gene>
    <name evidence="3" type="primary">100640025</name>
</gene>
<dbReference type="PANTHER" id="PTHR10174">
    <property type="entry name" value="ALPHA-TOCOPHEROL TRANSFER PROTEIN-RELATED"/>
    <property type="match status" value="1"/>
</dbReference>
<dbReference type="Gene3D" id="1.10.8.20">
    <property type="entry name" value="N-terminal domain of phosphatidylinositol transfer protein sec14p"/>
    <property type="match status" value="1"/>
</dbReference>
<dbReference type="Pfam" id="PF00650">
    <property type="entry name" value="CRAL_TRIO"/>
    <property type="match status" value="1"/>
</dbReference>
<dbReference type="Proteomes" id="UP000007879">
    <property type="component" value="Unassembled WGS sequence"/>
</dbReference>
<dbReference type="STRING" id="400682.A0A1X7VGW9"/>
<dbReference type="SMART" id="SM01100">
    <property type="entry name" value="CRAL_TRIO_N"/>
    <property type="match status" value="1"/>
</dbReference>
<dbReference type="SUPFAM" id="SSF46938">
    <property type="entry name" value="CRAL/TRIO N-terminal domain"/>
    <property type="match status" value="1"/>
</dbReference>
<accession>A0A1X7VGW9</accession>
<organism evidence="3">
    <name type="scientific">Amphimedon queenslandica</name>
    <name type="common">Sponge</name>
    <dbReference type="NCBI Taxonomy" id="400682"/>
    <lineage>
        <taxon>Eukaryota</taxon>
        <taxon>Metazoa</taxon>
        <taxon>Porifera</taxon>
        <taxon>Demospongiae</taxon>
        <taxon>Heteroscleromorpha</taxon>
        <taxon>Haplosclerida</taxon>
        <taxon>Niphatidae</taxon>
        <taxon>Amphimedon</taxon>
    </lineage>
</organism>
<dbReference type="GO" id="GO:1902936">
    <property type="term" value="F:phosphatidylinositol bisphosphate binding"/>
    <property type="evidence" value="ECO:0007669"/>
    <property type="project" value="TreeGrafter"/>
</dbReference>
<evidence type="ECO:0000313" key="4">
    <source>
        <dbReference type="Proteomes" id="UP000007879"/>
    </source>
</evidence>
<feature type="domain" description="CRAL-TRIO" evidence="2">
    <location>
        <begin position="106"/>
        <end position="271"/>
    </location>
</feature>
<dbReference type="OrthoDB" id="6682367at2759"/>
<proteinExistence type="predicted"/>
<dbReference type="AlphaFoldDB" id="A0A1X7VGW9"/>
<dbReference type="PROSITE" id="PS50191">
    <property type="entry name" value="CRAL_TRIO"/>
    <property type="match status" value="1"/>
</dbReference>
<dbReference type="InterPro" id="IPR001251">
    <property type="entry name" value="CRAL-TRIO_dom"/>
</dbReference>
<name>A0A1X7VGW9_AMPQE</name>
<evidence type="ECO:0000259" key="2">
    <source>
        <dbReference type="PROSITE" id="PS50191"/>
    </source>
</evidence>
<dbReference type="FunCoup" id="A0A1X7VGW9">
    <property type="interactions" value="13"/>
</dbReference>
<dbReference type="GO" id="GO:0016020">
    <property type="term" value="C:membrane"/>
    <property type="evidence" value="ECO:0007669"/>
    <property type="project" value="TreeGrafter"/>
</dbReference>
<dbReference type="Gene3D" id="1.20.5.1200">
    <property type="entry name" value="Alpha-tocopherol transfer"/>
    <property type="match status" value="1"/>
</dbReference>
<dbReference type="CDD" id="cd00170">
    <property type="entry name" value="SEC14"/>
    <property type="match status" value="1"/>
</dbReference>
<dbReference type="KEGG" id="aqu:100640025"/>
<dbReference type="SUPFAM" id="SSF52087">
    <property type="entry name" value="CRAL/TRIO domain"/>
    <property type="match status" value="1"/>
</dbReference>
<feature type="compositionally biased region" description="Basic and acidic residues" evidence="1">
    <location>
        <begin position="282"/>
        <end position="300"/>
    </location>
</feature>
<sequence length="318" mass="36218">MAEMIKDALTSSGSSSGRLSLPPDLAVIAARELNETPQVRRQALVEFRRALNEEEAHDEEDPTPDDDSILLRFLRCKKFDVSRSLSVYNGYKAFRKNNKELFNDLTPSRVSHIWDNGLLGALESRDKHGRAVMVSFPGTWDPETQPLEDVLRAMILQLEHLIEDTMTQVTGIVLIADFKDFSLYQAKCIRPWFFQGMSALVQNAFPARFKGVYILHQPWYISLIMAVVSRLLTEKMNSRIHMLGDDLNELSNDFNLDTLPEEFGGHGEPYNGHHWTDVMTSKENEGIAPNDEKDNKDSPSRIECTAPRPNKLRLETEI</sequence>
<evidence type="ECO:0000313" key="3">
    <source>
        <dbReference type="EnsemblMetazoa" id="Aqu2.1.38712_001"/>
    </source>
</evidence>
<dbReference type="Gene3D" id="3.40.525.10">
    <property type="entry name" value="CRAL-TRIO lipid binding domain"/>
    <property type="match status" value="1"/>
</dbReference>
<dbReference type="OMA" id="SVFGPCH"/>
<dbReference type="SMART" id="SM00516">
    <property type="entry name" value="SEC14"/>
    <property type="match status" value="1"/>
</dbReference>
<dbReference type="InterPro" id="IPR036273">
    <property type="entry name" value="CRAL/TRIO_N_dom_sf"/>
</dbReference>